<protein>
    <submittedName>
        <fullName evidence="2">Uncharacterized protein</fullName>
    </submittedName>
</protein>
<feature type="compositionally biased region" description="Polar residues" evidence="1">
    <location>
        <begin position="508"/>
        <end position="539"/>
    </location>
</feature>
<feature type="region of interest" description="Disordered" evidence="1">
    <location>
        <begin position="873"/>
        <end position="938"/>
    </location>
</feature>
<dbReference type="GeneID" id="28900649"/>
<feature type="region of interest" description="Disordered" evidence="1">
    <location>
        <begin position="119"/>
        <end position="151"/>
    </location>
</feature>
<accession>A0A164ZSB5</accession>
<feature type="region of interest" description="Disordered" evidence="1">
    <location>
        <begin position="670"/>
        <end position="702"/>
    </location>
</feature>
<organism evidence="2 3">
    <name type="scientific">Xylona heveae (strain CBS 132557 / TC161)</name>
    <dbReference type="NCBI Taxonomy" id="1328760"/>
    <lineage>
        <taxon>Eukaryota</taxon>
        <taxon>Fungi</taxon>
        <taxon>Dikarya</taxon>
        <taxon>Ascomycota</taxon>
        <taxon>Pezizomycotina</taxon>
        <taxon>Xylonomycetes</taxon>
        <taxon>Xylonales</taxon>
        <taxon>Xylonaceae</taxon>
        <taxon>Xylona</taxon>
    </lineage>
</organism>
<name>A0A164ZSB5_XYLHT</name>
<feature type="region of interest" description="Disordered" evidence="1">
    <location>
        <begin position="474"/>
        <end position="543"/>
    </location>
</feature>
<dbReference type="STRING" id="1328760.A0A164ZSB5"/>
<feature type="region of interest" description="Disordered" evidence="1">
    <location>
        <begin position="377"/>
        <end position="402"/>
    </location>
</feature>
<evidence type="ECO:0000313" key="2">
    <source>
        <dbReference type="EMBL" id="KZF19450.1"/>
    </source>
</evidence>
<feature type="region of interest" description="Disordered" evidence="1">
    <location>
        <begin position="603"/>
        <end position="647"/>
    </location>
</feature>
<sequence>MALRLPPPLRQVSFEPLTDCHESHSSIDSQDEEDEYSQPRKRQKIEDLAYKYLSGQPLFILSASLKGPFDQQWVNPWRASAGLFDNVEDRDPKVKEREQHQHEKAAVEAQVRHKKVEIYPHRTNASEPSQNGRVVSSASAASASNGSSGFQSSLTRYEETLLYQEQEKLDRQRRKRIRREARIQRAMKLQNDGRGKTRESAVDLTSLSDEERKLLKALGAAHLKQALNGRDCERVTQTPTPLGQKRRDEKQVHTSNFSSQKQKQPDSISGDERHDRTNDKKAGQRIRDNKLPISSMLYASHSQPSWCRSATEPRRHSHSFTRTQSSTIPEAEEAISLSQPILQRHTTPLSTSKRKPNSSSIASGRGALSVSFFAGTHNSKEQKVDTSNSKSSPEESFKGAFKRPELSRRHVMQFSSPRDLATTPWMVDAKAHQKVDEGGSLLNKLFRGKENKTPPSGDNGYYVQAESLDMTEYIDDTGDTQPDSNVLKYPSADSKENPSPKPQKPSSAQELGFSNVSSKPSKTTGTTDSVFAPLRTSSMLPDRQDSKAYNYTESENTQAFSTQAAILMAHNEFKAEIDSPLHHNLSALSPRKSIRAHGNIAHRQSPLENQAICDDPDQGFTTSDASPVKPGPSDRHTLAAESPPLNTQELVDTASPFFFSTVKKRQQTYSAKRERQKFAASPVLHVAPSNAGDQSSGPPENQEWLKKLGLNLDMDTSPEPSQHGEEGEAGDIKDANTAISALGASPRPRFRHITTPVQQTSRVAILTQESNEKKKQYSPMPFFSITPEGNLKETSSYEQEGQGHLLEDLSPAIDEVGSFLESWNVDSALKETSKNVKEKKPAPFLSKAILSASALESGAEGSQVEVKQWTAINAPSATSSPEKALNSLRDPLQNMDAEAAKYPKSNNIGRRSSRGKSVRLNSPQRTSVDKRQRQKSSI</sequence>
<dbReference type="InParanoid" id="A0A164ZSB5"/>
<feature type="compositionally biased region" description="Polar residues" evidence="1">
    <location>
        <begin position="253"/>
        <end position="267"/>
    </location>
</feature>
<feature type="compositionally biased region" description="Polar residues" evidence="1">
    <location>
        <begin position="123"/>
        <end position="134"/>
    </location>
</feature>
<feature type="region of interest" description="Disordered" evidence="1">
    <location>
        <begin position="712"/>
        <end position="731"/>
    </location>
</feature>
<dbReference type="Proteomes" id="UP000076632">
    <property type="component" value="Unassembled WGS sequence"/>
</dbReference>
<dbReference type="EMBL" id="KV407466">
    <property type="protein sequence ID" value="KZF19450.1"/>
    <property type="molecule type" value="Genomic_DNA"/>
</dbReference>
<gene>
    <name evidence="2" type="ORF">L228DRAFT_271252</name>
</gene>
<feature type="compositionally biased region" description="Basic and acidic residues" evidence="1">
    <location>
        <begin position="270"/>
        <end position="290"/>
    </location>
</feature>
<feature type="compositionally biased region" description="Basic and acidic residues" evidence="1">
    <location>
        <begin position="392"/>
        <end position="402"/>
    </location>
</feature>
<feature type="compositionally biased region" description="Basic and acidic residues" evidence="1">
    <location>
        <begin position="722"/>
        <end position="731"/>
    </location>
</feature>
<evidence type="ECO:0000256" key="1">
    <source>
        <dbReference type="SAM" id="MobiDB-lite"/>
    </source>
</evidence>
<dbReference type="RefSeq" id="XP_018185005.1">
    <property type="nucleotide sequence ID" value="XM_018335512.1"/>
</dbReference>
<feature type="compositionally biased region" description="Low complexity" evidence="1">
    <location>
        <begin position="136"/>
        <end position="151"/>
    </location>
</feature>
<dbReference type="AlphaFoldDB" id="A0A164ZSB5"/>
<reference evidence="2 3" key="1">
    <citation type="journal article" date="2016" name="Fungal Biol.">
        <title>The genome of Xylona heveae provides a window into fungal endophytism.</title>
        <authorList>
            <person name="Gazis R."/>
            <person name="Kuo A."/>
            <person name="Riley R."/>
            <person name="LaButti K."/>
            <person name="Lipzen A."/>
            <person name="Lin J."/>
            <person name="Amirebrahimi M."/>
            <person name="Hesse C.N."/>
            <person name="Spatafora J.W."/>
            <person name="Henrissat B."/>
            <person name="Hainaut M."/>
            <person name="Grigoriev I.V."/>
            <person name="Hibbett D.S."/>
        </authorList>
    </citation>
    <scope>NUCLEOTIDE SEQUENCE [LARGE SCALE GENOMIC DNA]</scope>
    <source>
        <strain evidence="2 3">TC161</strain>
    </source>
</reference>
<dbReference type="OrthoDB" id="5419922at2759"/>
<feature type="region of interest" description="Disordered" evidence="1">
    <location>
        <begin position="230"/>
        <end position="331"/>
    </location>
</feature>
<keyword evidence="3" id="KW-1185">Reference proteome</keyword>
<evidence type="ECO:0000313" key="3">
    <source>
        <dbReference type="Proteomes" id="UP000076632"/>
    </source>
</evidence>
<proteinExistence type="predicted"/>
<feature type="region of interest" description="Disordered" evidence="1">
    <location>
        <begin position="768"/>
        <end position="802"/>
    </location>
</feature>
<feature type="region of interest" description="Disordered" evidence="1">
    <location>
        <begin position="1"/>
        <end position="41"/>
    </location>
</feature>